<organism evidence="2 3">
    <name type="scientific">Pseudoalteromonas luteoviolacea (strain 2ta16)</name>
    <dbReference type="NCBI Taxonomy" id="1353533"/>
    <lineage>
        <taxon>Bacteria</taxon>
        <taxon>Pseudomonadati</taxon>
        <taxon>Pseudomonadota</taxon>
        <taxon>Gammaproteobacteria</taxon>
        <taxon>Alteromonadales</taxon>
        <taxon>Pseudoalteromonadaceae</taxon>
        <taxon>Pseudoalteromonas</taxon>
    </lineage>
</organism>
<gene>
    <name evidence="2" type="ORF">PL2TA16_04795</name>
</gene>
<proteinExistence type="predicted"/>
<evidence type="ECO:0000313" key="3">
    <source>
        <dbReference type="Proteomes" id="UP000017820"/>
    </source>
</evidence>
<dbReference type="GeneID" id="29918536"/>
<dbReference type="Proteomes" id="UP000017820">
    <property type="component" value="Unassembled WGS sequence"/>
</dbReference>
<evidence type="ECO:0000313" key="2">
    <source>
        <dbReference type="EMBL" id="ESP92323.1"/>
    </source>
</evidence>
<keyword evidence="1" id="KW-1133">Transmembrane helix</keyword>
<sequence length="80" mass="8692">MLVLYPFIAFLVMSFALKHIQLPSHTKRWLSRLSVWAVAAAMASAKFALGLSAPFSMIAFVVVGAILTLFTSLGALARHD</sequence>
<dbReference type="AlphaFoldDB" id="V4HRE3"/>
<feature type="transmembrane region" description="Helical" evidence="1">
    <location>
        <begin position="29"/>
        <end position="49"/>
    </location>
</feature>
<dbReference type="EMBL" id="AUSV01000085">
    <property type="protein sequence ID" value="ESP92323.1"/>
    <property type="molecule type" value="Genomic_DNA"/>
</dbReference>
<keyword evidence="1" id="KW-0472">Membrane</keyword>
<feature type="transmembrane region" description="Helical" evidence="1">
    <location>
        <begin position="55"/>
        <end position="77"/>
    </location>
</feature>
<reference evidence="2 3" key="1">
    <citation type="submission" date="2013-07" db="EMBL/GenBank/DDBJ databases">
        <title>Draft genome sequence of Pseudoalteromonas luteoviolacea 2ta16.</title>
        <authorList>
            <person name="Allen E.E."/>
            <person name="Azam F."/>
            <person name="Podell S."/>
        </authorList>
    </citation>
    <scope>NUCLEOTIDE SEQUENCE [LARGE SCALE GENOMIC DNA]</scope>
    <source>
        <strain evidence="2 3">2ta16</strain>
    </source>
</reference>
<comment type="caution">
    <text evidence="2">The sequence shown here is derived from an EMBL/GenBank/DDBJ whole genome shotgun (WGS) entry which is preliminary data.</text>
</comment>
<dbReference type="RefSeq" id="WP_023400257.1">
    <property type="nucleotide sequence ID" value="NZ_AUSV01000085.1"/>
</dbReference>
<evidence type="ECO:0000256" key="1">
    <source>
        <dbReference type="SAM" id="Phobius"/>
    </source>
</evidence>
<accession>V4HRE3</accession>
<name>V4HRE3_PSEL2</name>
<protein>
    <submittedName>
        <fullName evidence="2">Uncharacterized protein</fullName>
    </submittedName>
</protein>
<feature type="transmembrane region" description="Helical" evidence="1">
    <location>
        <begin position="6"/>
        <end position="22"/>
    </location>
</feature>
<dbReference type="PATRIC" id="fig|1353533.3.peg.3378"/>
<keyword evidence="1" id="KW-0812">Transmembrane</keyword>